<dbReference type="AlphaFoldDB" id="A0ABD5V3R5"/>
<feature type="compositionally biased region" description="Basic and acidic residues" evidence="1">
    <location>
        <begin position="45"/>
        <end position="68"/>
    </location>
</feature>
<protein>
    <submittedName>
        <fullName evidence="3">Redoxin family protein</fullName>
    </submittedName>
</protein>
<accession>A0ABD5V3R5</accession>
<dbReference type="Gene3D" id="3.40.30.10">
    <property type="entry name" value="Glutaredoxin"/>
    <property type="match status" value="1"/>
</dbReference>
<name>A0ABD5V3R5_9EURY</name>
<evidence type="ECO:0000313" key="3">
    <source>
        <dbReference type="EMBL" id="MFC6904441.1"/>
    </source>
</evidence>
<feature type="compositionally biased region" description="Acidic residues" evidence="1">
    <location>
        <begin position="19"/>
        <end position="44"/>
    </location>
</feature>
<comment type="caution">
    <text evidence="3">The sequence shown here is derived from an EMBL/GenBank/DDBJ whole genome shotgun (WGS) entry which is preliminary data.</text>
</comment>
<evidence type="ECO:0000256" key="1">
    <source>
        <dbReference type="SAM" id="MobiDB-lite"/>
    </source>
</evidence>
<sequence length="225" mass="24660">MIQLSGGIALTSMAGCLGADEDPDEDEEENGDDANGENGDDDHDDGTKDDDKPKSGDDAPKVDVETPDGKTVTIEPKDKPTVVMFADIESEECKAYSETLVDLHGKYEDHAYMVTVNSNLDVSKEDVKAFHEEHGGDWEHAMGDLDALEKYGITASVTICVIDEDGKIAFRFEGDVDRETVEKVLEAYAEGEIDEEAVRETLEEYAEGEVDEKAIEDAIESYSDH</sequence>
<proteinExistence type="predicted"/>
<dbReference type="InterPro" id="IPR050553">
    <property type="entry name" value="Thioredoxin_ResA/DsbE_sf"/>
</dbReference>
<reference evidence="3 4" key="1">
    <citation type="journal article" date="2019" name="Int. J. Syst. Evol. Microbiol.">
        <title>The Global Catalogue of Microorganisms (GCM) 10K type strain sequencing project: providing services to taxonomists for standard genome sequencing and annotation.</title>
        <authorList>
            <consortium name="The Broad Institute Genomics Platform"/>
            <consortium name="The Broad Institute Genome Sequencing Center for Infectious Disease"/>
            <person name="Wu L."/>
            <person name="Ma J."/>
        </authorList>
    </citation>
    <scope>NUCLEOTIDE SEQUENCE [LARGE SCALE GENOMIC DNA]</scope>
    <source>
        <strain evidence="3 4">CGMCC 1.3240</strain>
    </source>
</reference>
<organism evidence="3 4">
    <name type="scientific">Halalkalicoccus tibetensis</name>
    <dbReference type="NCBI Taxonomy" id="175632"/>
    <lineage>
        <taxon>Archaea</taxon>
        <taxon>Methanobacteriati</taxon>
        <taxon>Methanobacteriota</taxon>
        <taxon>Stenosarchaea group</taxon>
        <taxon>Halobacteria</taxon>
        <taxon>Halobacteriales</taxon>
        <taxon>Halococcaceae</taxon>
        <taxon>Halalkalicoccus</taxon>
    </lineage>
</organism>
<feature type="region of interest" description="Disordered" evidence="1">
    <location>
        <begin position="1"/>
        <end position="75"/>
    </location>
</feature>
<dbReference type="InterPro" id="IPR036249">
    <property type="entry name" value="Thioredoxin-like_sf"/>
</dbReference>
<dbReference type="RefSeq" id="WP_340602946.1">
    <property type="nucleotide sequence ID" value="NZ_JBBMXV010000001.1"/>
</dbReference>
<gene>
    <name evidence="3" type="ORF">ACFQGH_04435</name>
</gene>
<dbReference type="InterPro" id="IPR013766">
    <property type="entry name" value="Thioredoxin_domain"/>
</dbReference>
<feature type="domain" description="Thioredoxin" evidence="2">
    <location>
        <begin position="53"/>
        <end position="190"/>
    </location>
</feature>
<dbReference type="EMBL" id="JBHSXQ010000001">
    <property type="protein sequence ID" value="MFC6904441.1"/>
    <property type="molecule type" value="Genomic_DNA"/>
</dbReference>
<evidence type="ECO:0000313" key="4">
    <source>
        <dbReference type="Proteomes" id="UP001596312"/>
    </source>
</evidence>
<evidence type="ECO:0000259" key="2">
    <source>
        <dbReference type="PROSITE" id="PS51352"/>
    </source>
</evidence>
<dbReference type="InterPro" id="IPR013740">
    <property type="entry name" value="Redoxin"/>
</dbReference>
<dbReference type="PROSITE" id="PS51352">
    <property type="entry name" value="THIOREDOXIN_2"/>
    <property type="match status" value="1"/>
</dbReference>
<dbReference type="PANTHER" id="PTHR42852">
    <property type="entry name" value="THIOL:DISULFIDE INTERCHANGE PROTEIN DSBE"/>
    <property type="match status" value="1"/>
</dbReference>
<keyword evidence="4" id="KW-1185">Reference proteome</keyword>
<dbReference type="Pfam" id="PF08534">
    <property type="entry name" value="Redoxin"/>
    <property type="match status" value="1"/>
</dbReference>
<dbReference type="Proteomes" id="UP001596312">
    <property type="component" value="Unassembled WGS sequence"/>
</dbReference>
<dbReference type="SUPFAM" id="SSF52833">
    <property type="entry name" value="Thioredoxin-like"/>
    <property type="match status" value="1"/>
</dbReference>